<protein>
    <recommendedName>
        <fullName evidence="5">WD40 repeat domain-containing protein</fullName>
    </recommendedName>
</protein>
<dbReference type="Gene3D" id="2.120.10.30">
    <property type="entry name" value="TolB, C-terminal domain"/>
    <property type="match status" value="1"/>
</dbReference>
<evidence type="ECO:0000313" key="4">
    <source>
        <dbReference type="Proteomes" id="UP000274694"/>
    </source>
</evidence>
<dbReference type="EMBL" id="QGTA01000260">
    <property type="protein sequence ID" value="RQW87818.1"/>
    <property type="molecule type" value="Genomic_DNA"/>
</dbReference>
<evidence type="ECO:0000256" key="2">
    <source>
        <dbReference type="SAM" id="Phobius"/>
    </source>
</evidence>
<reference evidence="3 4" key="1">
    <citation type="submission" date="2018-05" db="EMBL/GenBank/DDBJ databases">
        <title>Micromonospora from Atacama Desert.</title>
        <authorList>
            <person name="Carro L."/>
            <person name="Goodfellow M."/>
            <person name="Klenk H.-P."/>
        </authorList>
    </citation>
    <scope>NUCLEOTIDE SEQUENCE [LARGE SCALE GENOMIC DNA]</scope>
    <source>
        <strain evidence="3 4">LB41</strain>
    </source>
</reference>
<evidence type="ECO:0008006" key="5">
    <source>
        <dbReference type="Google" id="ProtNLM"/>
    </source>
</evidence>
<dbReference type="Proteomes" id="UP000274694">
    <property type="component" value="Unassembled WGS sequence"/>
</dbReference>
<evidence type="ECO:0000313" key="3">
    <source>
        <dbReference type="EMBL" id="RQW87818.1"/>
    </source>
</evidence>
<feature type="region of interest" description="Disordered" evidence="1">
    <location>
        <begin position="61"/>
        <end position="135"/>
    </location>
</feature>
<organism evidence="3 4">
    <name type="scientific">Micromonospora chalcea</name>
    <dbReference type="NCBI Taxonomy" id="1874"/>
    <lineage>
        <taxon>Bacteria</taxon>
        <taxon>Bacillati</taxon>
        <taxon>Actinomycetota</taxon>
        <taxon>Actinomycetes</taxon>
        <taxon>Micromonosporales</taxon>
        <taxon>Micromonosporaceae</taxon>
        <taxon>Micromonospora</taxon>
    </lineage>
</organism>
<feature type="compositionally biased region" description="Low complexity" evidence="1">
    <location>
        <begin position="88"/>
        <end position="101"/>
    </location>
</feature>
<dbReference type="InterPro" id="IPR006311">
    <property type="entry name" value="TAT_signal"/>
</dbReference>
<feature type="transmembrane region" description="Helical" evidence="2">
    <location>
        <begin position="38"/>
        <end position="59"/>
    </location>
</feature>
<keyword evidence="2" id="KW-1133">Transmembrane helix</keyword>
<evidence type="ECO:0000256" key="1">
    <source>
        <dbReference type="SAM" id="MobiDB-lite"/>
    </source>
</evidence>
<name>A0ABX9Y1A3_MICCH</name>
<accession>A0ABX9Y1A3</accession>
<dbReference type="PROSITE" id="PS51318">
    <property type="entry name" value="TAT"/>
    <property type="match status" value="1"/>
</dbReference>
<proteinExistence type="predicted"/>
<gene>
    <name evidence="3" type="ORF">DLJ60_25775</name>
</gene>
<dbReference type="InterPro" id="IPR011042">
    <property type="entry name" value="6-blade_b-propeller_TolB-like"/>
</dbReference>
<keyword evidence="2" id="KW-0472">Membrane</keyword>
<sequence>MNQDRLRFDLADLAEEVTPVDLRDRALRTSRRLGLQRAAATSAAVLVVLAAATGTALAIRPNSQTPVPAGPSVTVTAPPVEPTPTPSAEPSSTPSTSPSETTGGGPNGDATFGRLVYGPSDLANAPSPTSTVRLQSWRPGDDPVRLLGLPYGPAQVNVSVSPDGQRVAWVETTGAVWVSAIDGSGRRKLRDGVDDVCWSPVWLPNSQQLVVRLNAGGDDPATGVLDVSSGKFTRVTGLDGCHAVFAADGTLAFADGSDGTIVLTDRNGRARRTVPGLGTKGSRYVSFDLSSLSPDGRRVALLRIDRNGTYGDAARELLVNAVLDTRTGAEVSLPLEGRQLRQVFFQPDGSMVVRVRSGDRYTVVLVDANGKKITERAEPSALRDMQIITAGP</sequence>
<keyword evidence="2" id="KW-0812">Transmembrane</keyword>
<comment type="caution">
    <text evidence="3">The sequence shown here is derived from an EMBL/GenBank/DDBJ whole genome shotgun (WGS) entry which is preliminary data.</text>
</comment>
<dbReference type="RefSeq" id="WP_064448012.1">
    <property type="nucleotide sequence ID" value="NZ_JBEOTE010000018.1"/>
</dbReference>
<keyword evidence="4" id="KW-1185">Reference proteome</keyword>
<dbReference type="SUPFAM" id="SSF69304">
    <property type="entry name" value="Tricorn protease N-terminal domain"/>
    <property type="match status" value="1"/>
</dbReference>